<evidence type="ECO:0000313" key="2">
    <source>
        <dbReference type="EMBL" id="CAG7823131.1"/>
    </source>
</evidence>
<feature type="region of interest" description="Disordered" evidence="1">
    <location>
        <begin position="133"/>
        <end position="219"/>
    </location>
</feature>
<sequence length="219" mass="25279">MLRELDNRYQGIEEPLSKFICIIDDFYERINPSIPESTRIEKIIELMHPHYRAKVTSFRRTFTKIRDLMEVAYEAQNSVALDREYRQPNWNAGLEPSLSYKENKGFDSSGHKNIPEIQKGSFDQFASFHSFIHKSNSNGKQNSPDSDSNWRKSSNGSKSSFPRSNSPYPRDRHSSSGKENSHNENNQPQFDSSRQQRTSSGDRENNGEVTGHERGRSSE</sequence>
<feature type="compositionally biased region" description="Polar residues" evidence="1">
    <location>
        <begin position="183"/>
        <end position="199"/>
    </location>
</feature>
<organism evidence="2 3">
    <name type="scientific">Allacma fusca</name>
    <dbReference type="NCBI Taxonomy" id="39272"/>
    <lineage>
        <taxon>Eukaryota</taxon>
        <taxon>Metazoa</taxon>
        <taxon>Ecdysozoa</taxon>
        <taxon>Arthropoda</taxon>
        <taxon>Hexapoda</taxon>
        <taxon>Collembola</taxon>
        <taxon>Symphypleona</taxon>
        <taxon>Sminthuridae</taxon>
        <taxon>Allacma</taxon>
    </lineage>
</organism>
<dbReference type="Proteomes" id="UP000708208">
    <property type="component" value="Unassembled WGS sequence"/>
</dbReference>
<feature type="compositionally biased region" description="Basic and acidic residues" evidence="1">
    <location>
        <begin position="169"/>
        <end position="182"/>
    </location>
</feature>
<name>A0A8J2KYI7_9HEXA</name>
<reference evidence="2" key="1">
    <citation type="submission" date="2021-06" db="EMBL/GenBank/DDBJ databases">
        <authorList>
            <person name="Hodson N. C."/>
            <person name="Mongue J. A."/>
            <person name="Jaron S. K."/>
        </authorList>
    </citation>
    <scope>NUCLEOTIDE SEQUENCE</scope>
</reference>
<feature type="compositionally biased region" description="Polar residues" evidence="1">
    <location>
        <begin position="133"/>
        <end position="167"/>
    </location>
</feature>
<evidence type="ECO:0000313" key="3">
    <source>
        <dbReference type="Proteomes" id="UP000708208"/>
    </source>
</evidence>
<gene>
    <name evidence="2" type="ORF">AFUS01_LOCUS33366</name>
</gene>
<feature type="compositionally biased region" description="Basic and acidic residues" evidence="1">
    <location>
        <begin position="101"/>
        <end position="114"/>
    </location>
</feature>
<feature type="non-terminal residue" evidence="2">
    <location>
        <position position="219"/>
    </location>
</feature>
<evidence type="ECO:0000256" key="1">
    <source>
        <dbReference type="SAM" id="MobiDB-lite"/>
    </source>
</evidence>
<feature type="region of interest" description="Disordered" evidence="1">
    <location>
        <begin position="92"/>
        <end position="116"/>
    </location>
</feature>
<dbReference type="EMBL" id="CAJVCH010528490">
    <property type="protein sequence ID" value="CAG7823131.1"/>
    <property type="molecule type" value="Genomic_DNA"/>
</dbReference>
<protein>
    <submittedName>
        <fullName evidence="2">Uncharacterized protein</fullName>
    </submittedName>
</protein>
<keyword evidence="3" id="KW-1185">Reference proteome</keyword>
<proteinExistence type="predicted"/>
<dbReference type="AlphaFoldDB" id="A0A8J2KYI7"/>
<comment type="caution">
    <text evidence="2">The sequence shown here is derived from an EMBL/GenBank/DDBJ whole genome shotgun (WGS) entry which is preliminary data.</text>
</comment>
<accession>A0A8J2KYI7</accession>
<feature type="compositionally biased region" description="Basic and acidic residues" evidence="1">
    <location>
        <begin position="200"/>
        <end position="219"/>
    </location>
</feature>